<protein>
    <submittedName>
        <fullName evidence="2">Membrane protein</fullName>
    </submittedName>
</protein>
<keyword evidence="1" id="KW-1133">Transmembrane helix</keyword>
<evidence type="ECO:0000256" key="1">
    <source>
        <dbReference type="SAM" id="Phobius"/>
    </source>
</evidence>
<proteinExistence type="predicted"/>
<feature type="transmembrane region" description="Helical" evidence="1">
    <location>
        <begin position="526"/>
        <end position="543"/>
    </location>
</feature>
<name>A0A512B1C2_9BACT</name>
<accession>A0A512B1C2</accession>
<feature type="transmembrane region" description="Helical" evidence="1">
    <location>
        <begin position="349"/>
        <end position="367"/>
    </location>
</feature>
<feature type="transmembrane region" description="Helical" evidence="1">
    <location>
        <begin position="124"/>
        <end position="144"/>
    </location>
</feature>
<feature type="transmembrane region" description="Helical" evidence="1">
    <location>
        <begin position="374"/>
        <end position="391"/>
    </location>
</feature>
<dbReference type="OrthoDB" id="9772884at2"/>
<organism evidence="2 3">
    <name type="scientific">Adhaeribacter aerolatus</name>
    <dbReference type="NCBI Taxonomy" id="670289"/>
    <lineage>
        <taxon>Bacteria</taxon>
        <taxon>Pseudomonadati</taxon>
        <taxon>Bacteroidota</taxon>
        <taxon>Cytophagia</taxon>
        <taxon>Cytophagales</taxon>
        <taxon>Hymenobacteraceae</taxon>
        <taxon>Adhaeribacter</taxon>
    </lineage>
</organism>
<feature type="transmembrane region" description="Helical" evidence="1">
    <location>
        <begin position="501"/>
        <end position="519"/>
    </location>
</feature>
<feature type="transmembrane region" description="Helical" evidence="1">
    <location>
        <begin position="781"/>
        <end position="801"/>
    </location>
</feature>
<dbReference type="Pfam" id="PF09586">
    <property type="entry name" value="YfhO"/>
    <property type="match status" value="1"/>
</dbReference>
<evidence type="ECO:0000313" key="3">
    <source>
        <dbReference type="Proteomes" id="UP000321532"/>
    </source>
</evidence>
<dbReference type="RefSeq" id="WP_146900412.1">
    <property type="nucleotide sequence ID" value="NZ_BJYS01000026.1"/>
</dbReference>
<reference evidence="2 3" key="1">
    <citation type="submission" date="2019-07" db="EMBL/GenBank/DDBJ databases">
        <title>Whole genome shotgun sequence of Adhaeribacter aerolatus NBRC 106133.</title>
        <authorList>
            <person name="Hosoyama A."/>
            <person name="Uohara A."/>
            <person name="Ohji S."/>
            <person name="Ichikawa N."/>
        </authorList>
    </citation>
    <scope>NUCLEOTIDE SEQUENCE [LARGE SCALE GENOMIC DNA]</scope>
    <source>
        <strain evidence="2 3">NBRC 106133</strain>
    </source>
</reference>
<gene>
    <name evidence="2" type="ORF">AAE02nite_34130</name>
</gene>
<dbReference type="AlphaFoldDB" id="A0A512B1C2"/>
<keyword evidence="3" id="KW-1185">Reference proteome</keyword>
<dbReference type="Proteomes" id="UP000321532">
    <property type="component" value="Unassembled WGS sequence"/>
</dbReference>
<evidence type="ECO:0000313" key="2">
    <source>
        <dbReference type="EMBL" id="GEO05749.1"/>
    </source>
</evidence>
<dbReference type="EMBL" id="BJYS01000026">
    <property type="protein sequence ID" value="GEO05749.1"/>
    <property type="molecule type" value="Genomic_DNA"/>
</dbReference>
<feature type="transmembrane region" description="Helical" evidence="1">
    <location>
        <begin position="150"/>
        <end position="169"/>
    </location>
</feature>
<sequence>MPKFNFKAHVLPHVLAVLFFLVLTAAYVSPILFEDKSLVQNDILQSKGMAKEIIDYRERTGKEALWTNSMFGGMPAYLINTAFSGDLSVYIHKAITLNLPAVAANIFLTLLCAYILFVVMGMSIWLSLVGAIALSFTSYNLIILEAGHNTKSLAIAYIPLALAGLFYAFRRGTRHLILGAALFTFGLTMHIRANHPQITYYLLLMVLIFGVVQLIFAIREKWLGSYFKRVLVLGVAAIIAAGVSFGRLYTAMEYGKYSIRGKSELKPSTTGEVSSGGLDRTYAFDWSYGVSETMTLLIPNFYGGASQGSLDEDSETAKAFSQLGVPPGQMQELLGALPLYWGDQPSTSGPVYVGAIICFLFVLGLFIVEKRTRYWLLAATILSIMLAWGRNFEAFNYFMFDHFPGYNKFRAVSMALVIAQVAIPLLAMFALYRFLQNGGNRQDIQKKLLYAAGITGGLCLLVAILAGMASFVGRVDEQLQQMQWPVAALRADRESMMRGDAFRSLIFILLAAGVLYFYLKQKLTATSATLAIGFLVLIDLWTVDKRYLDNGDFQKRLVETHFEPTPADQAILQDKDLSYRVFNMSNPFNEARTSYFHKSIGGYHGAKLRRYQDVIEKHISQNNVEVLNMLNTRYIITTDPQNPVQRNPQALGNAWFVQHLIPVKSPDEELAALTNLTPVNEAVIDVTKFPIKQKDFSNEGSSIKLTAYEPNYLKYQVNAAADGFVVFSEIYYKDGWNAYLSGKLVDHVRVNYILRGMQVPAGQHTIEFKFEPKEYTLGNTVSLVSSILMLLIVLGGVFYAFRSEPEKVYAEPVKK</sequence>
<dbReference type="InterPro" id="IPR018580">
    <property type="entry name" value="Uncharacterised_YfhO"/>
</dbReference>
<comment type="caution">
    <text evidence="2">The sequence shown here is derived from an EMBL/GenBank/DDBJ whole genome shotgun (WGS) entry which is preliminary data.</text>
</comment>
<feature type="transmembrane region" description="Helical" evidence="1">
    <location>
        <begin position="176"/>
        <end position="193"/>
    </location>
</feature>
<keyword evidence="1" id="KW-0472">Membrane</keyword>
<feature type="transmembrane region" description="Helical" evidence="1">
    <location>
        <begin position="447"/>
        <end position="472"/>
    </location>
</feature>
<feature type="transmembrane region" description="Helical" evidence="1">
    <location>
        <begin position="97"/>
        <end position="117"/>
    </location>
</feature>
<keyword evidence="1" id="KW-0812">Transmembrane</keyword>
<feature type="transmembrane region" description="Helical" evidence="1">
    <location>
        <begin position="230"/>
        <end position="249"/>
    </location>
</feature>
<feature type="transmembrane region" description="Helical" evidence="1">
    <location>
        <begin position="411"/>
        <end position="435"/>
    </location>
</feature>
<dbReference type="PANTHER" id="PTHR38454:SF1">
    <property type="entry name" value="INTEGRAL MEMBRANE PROTEIN"/>
    <property type="match status" value="1"/>
</dbReference>
<feature type="transmembrane region" description="Helical" evidence="1">
    <location>
        <begin position="199"/>
        <end position="218"/>
    </location>
</feature>
<dbReference type="PANTHER" id="PTHR38454">
    <property type="entry name" value="INTEGRAL MEMBRANE PROTEIN-RELATED"/>
    <property type="match status" value="1"/>
</dbReference>